<dbReference type="GeneID" id="110272957"/>
<feature type="region of interest" description="Disordered" evidence="1">
    <location>
        <begin position="108"/>
        <end position="176"/>
    </location>
</feature>
<dbReference type="RefSeq" id="XP_052118928.1">
    <property type="nucleotide sequence ID" value="XM_052262968.1"/>
</dbReference>
<reference evidence="2" key="1">
    <citation type="journal article" date="2016" name="Nat. Genet.">
        <title>The genome sequences of Arachis duranensis and Arachis ipaensis, the diploid ancestors of cultivated peanut.</title>
        <authorList>
            <person name="Bertioli D.J."/>
            <person name="Cannon S.B."/>
            <person name="Froenicke L."/>
            <person name="Huang G."/>
            <person name="Farmer A.D."/>
            <person name="Cannon E.K."/>
            <person name="Liu X."/>
            <person name="Gao D."/>
            <person name="Clevenger J."/>
            <person name="Dash S."/>
            <person name="Ren L."/>
            <person name="Moretzsohn M.C."/>
            <person name="Shirasawa K."/>
            <person name="Huang W."/>
            <person name="Vidigal B."/>
            <person name="Abernathy B."/>
            <person name="Chu Y."/>
            <person name="Niederhuth C.E."/>
            <person name="Umale P."/>
            <person name="Araujo A.C."/>
            <person name="Kozik A."/>
            <person name="Kim K.D."/>
            <person name="Burow M.D."/>
            <person name="Varshney R.K."/>
            <person name="Wang X."/>
            <person name="Zhang X."/>
            <person name="Barkley N."/>
            <person name="Guimaraes P.M."/>
            <person name="Isobe S."/>
            <person name="Guo B."/>
            <person name="Liao B."/>
            <person name="Stalker H.T."/>
            <person name="Schmitz R.J."/>
            <person name="Scheffler B.E."/>
            <person name="Leal-Bertioli S.C."/>
            <person name="Xun X."/>
            <person name="Jackson S.A."/>
            <person name="Michelmore R."/>
            <person name="Ozias-Akins P."/>
        </authorList>
    </citation>
    <scope>NUCLEOTIDE SEQUENCE [LARGE SCALE GENOMIC DNA]</scope>
    <source>
        <strain evidence="2">cv. V14167</strain>
    </source>
</reference>
<dbReference type="KEGG" id="adu:110272957"/>
<evidence type="ECO:0000313" key="2">
    <source>
        <dbReference type="Proteomes" id="UP000515211"/>
    </source>
</evidence>
<evidence type="ECO:0000256" key="1">
    <source>
        <dbReference type="SAM" id="MobiDB-lite"/>
    </source>
</evidence>
<sequence length="204" mass="22298">MASCGEPTEERGRKEKSETPVDTTEKNSNETNPSPKTKLNLAPLLTLYQRRNLKPKALLPQPVATLFSHSRSLHSRGLRRTHLALGRPFLSPPCSAAELSPQRLRTFLSLLPGPPRGQSTTKPQPQPAVSSPTPPSHPAVAQHHPLTQHSTTPPPSRVSGHPQLSTSHPATNSSQIWSRSHRIRNLTSMELLGLLSPFVANMTL</sequence>
<organism evidence="2 3">
    <name type="scientific">Arachis duranensis</name>
    <name type="common">Wild peanut</name>
    <dbReference type="NCBI Taxonomy" id="130453"/>
    <lineage>
        <taxon>Eukaryota</taxon>
        <taxon>Viridiplantae</taxon>
        <taxon>Streptophyta</taxon>
        <taxon>Embryophyta</taxon>
        <taxon>Tracheophyta</taxon>
        <taxon>Spermatophyta</taxon>
        <taxon>Magnoliopsida</taxon>
        <taxon>eudicotyledons</taxon>
        <taxon>Gunneridae</taxon>
        <taxon>Pentapetalae</taxon>
        <taxon>rosids</taxon>
        <taxon>fabids</taxon>
        <taxon>Fabales</taxon>
        <taxon>Fabaceae</taxon>
        <taxon>Papilionoideae</taxon>
        <taxon>50 kb inversion clade</taxon>
        <taxon>dalbergioids sensu lato</taxon>
        <taxon>Dalbergieae</taxon>
        <taxon>Pterocarpus clade</taxon>
        <taxon>Arachis</taxon>
    </lineage>
</organism>
<name>A0A9C6TZY9_ARADU</name>
<feature type="region of interest" description="Disordered" evidence="1">
    <location>
        <begin position="1"/>
        <end position="39"/>
    </location>
</feature>
<feature type="compositionally biased region" description="Polar residues" evidence="1">
    <location>
        <begin position="162"/>
        <end position="176"/>
    </location>
</feature>
<feature type="compositionally biased region" description="Basic and acidic residues" evidence="1">
    <location>
        <begin position="8"/>
        <end position="28"/>
    </location>
</feature>
<protein>
    <submittedName>
        <fullName evidence="3">Uncharacterized protein LOC110272957</fullName>
    </submittedName>
</protein>
<feature type="compositionally biased region" description="Polar residues" evidence="1">
    <location>
        <begin position="117"/>
        <end position="131"/>
    </location>
</feature>
<dbReference type="Proteomes" id="UP000515211">
    <property type="component" value="Chromosome 6"/>
</dbReference>
<reference evidence="3" key="2">
    <citation type="submission" date="2025-08" db="UniProtKB">
        <authorList>
            <consortium name="RefSeq"/>
        </authorList>
    </citation>
    <scope>IDENTIFICATION</scope>
    <source>
        <tissue evidence="3">Whole plant</tissue>
    </source>
</reference>
<keyword evidence="2" id="KW-1185">Reference proteome</keyword>
<evidence type="ECO:0000313" key="3">
    <source>
        <dbReference type="RefSeq" id="XP_052118928.1"/>
    </source>
</evidence>
<accession>A0A9C6TZY9</accession>
<proteinExistence type="predicted"/>
<dbReference type="AlphaFoldDB" id="A0A9C6TZY9"/>
<gene>
    <name evidence="3" type="primary">LOC110272957</name>
</gene>